<feature type="transmembrane region" description="Helical" evidence="5">
    <location>
        <begin position="593"/>
        <end position="615"/>
    </location>
</feature>
<dbReference type="PANTHER" id="PTHR24221">
    <property type="entry name" value="ATP-BINDING CASSETTE SUB-FAMILY B"/>
    <property type="match status" value="1"/>
</dbReference>
<reference evidence="7 8" key="1">
    <citation type="journal article" date="2014" name="Genome Biol. Evol.">
        <title>The secreted proteins of Achlya hypogyna and Thraustotheca clavata identify the ancestral oomycete secretome and reveal gene acquisitions by horizontal gene transfer.</title>
        <authorList>
            <person name="Misner I."/>
            <person name="Blouin N."/>
            <person name="Leonard G."/>
            <person name="Richards T.A."/>
            <person name="Lane C.E."/>
        </authorList>
    </citation>
    <scope>NUCLEOTIDE SEQUENCE [LARGE SCALE GENOMIC DNA]</scope>
    <source>
        <strain evidence="7 8">ATCC 34112</strain>
    </source>
</reference>
<feature type="transmembrane region" description="Helical" evidence="5">
    <location>
        <begin position="375"/>
        <end position="392"/>
    </location>
</feature>
<dbReference type="GO" id="GO:0005524">
    <property type="term" value="F:ATP binding"/>
    <property type="evidence" value="ECO:0007669"/>
    <property type="project" value="UniProtKB-KW"/>
</dbReference>
<keyword evidence="2 5" id="KW-0812">Transmembrane</keyword>
<gene>
    <name evidence="7" type="ORF">THRCLA_09538</name>
</gene>
<evidence type="ECO:0000259" key="6">
    <source>
        <dbReference type="PROSITE" id="PS50929"/>
    </source>
</evidence>
<protein>
    <submittedName>
        <fullName evidence="7">ATP-binding Cassette (ABC) Superfamily</fullName>
    </submittedName>
</protein>
<comment type="subcellular location">
    <subcellularLocation>
        <location evidence="1">Membrane</location>
        <topology evidence="1">Multi-pass membrane protein</topology>
    </subcellularLocation>
</comment>
<feature type="transmembrane region" description="Helical" evidence="5">
    <location>
        <begin position="41"/>
        <end position="65"/>
    </location>
</feature>
<feature type="non-terminal residue" evidence="7">
    <location>
        <position position="632"/>
    </location>
</feature>
<dbReference type="GO" id="GO:0016020">
    <property type="term" value="C:membrane"/>
    <property type="evidence" value="ECO:0007669"/>
    <property type="project" value="UniProtKB-SubCell"/>
</dbReference>
<name>A0A1V9YWB7_9STRA</name>
<dbReference type="EMBL" id="JNBS01002640">
    <property type="protein sequence ID" value="OQR89860.1"/>
    <property type="molecule type" value="Genomic_DNA"/>
</dbReference>
<sequence length="632" mass="70428">MAQTTSTGSFYDARLEKEQQLHVRMLLGSDRALNQSCLRRLAILDNVVLFKLLQIVIFADFFLNLGTTAISSQYTFYEVEDYTRLVSTACIGLCALELFVRVVLLGRLMWSSAAARWDMFAFVLMAALLGCRYWKKDNRNNWHITINGKEKDQFHDKYKINQIELYFAAAYCFAAALRFVLKSQAREDSLKFQNPAKETTVSIASLRSTLRSIPGMTQEAISLMETDLSILCGDSDGMITTGELQAFLEKAVAFRPAAMSIAEFLQHLHCLNTTPATAYGIQQVLGSTYRHWSNQKVLLTATFFIVLAHATLVPIMAYLLQILGDYAFPTSAMTFLQTGEGKKPELVHQIFYPNKVLADNKTYITIPSIKPHNSLLVGIIGLAAICIPYVILDGLMGYCQSRLLSSATERMQSNLLSILLHEKTSFYAQRSEGDLNNLFASDIARVNTLWQAVFWNFIYPVVSITLGFSALMFFDPTVGMMSFGFALISIMSGPRTFASKQSQTFGSKSAYAAAEFQNAVSCHKVIRAYRIQTPLLSKFTGTIDSLRDAQFKNDFWSGMVQIYVESAMFLFVAIMTCGMAVKVWGGYMTAGDFFSVVTLLSRVSTPVTVLGGLYASIGNAASLQRLDTILDQ</sequence>
<feature type="transmembrane region" description="Helical" evidence="5">
    <location>
        <begin position="297"/>
        <end position="320"/>
    </location>
</feature>
<feature type="transmembrane region" description="Helical" evidence="5">
    <location>
        <begin position="453"/>
        <end position="474"/>
    </location>
</feature>
<organism evidence="7 8">
    <name type="scientific">Thraustotheca clavata</name>
    <dbReference type="NCBI Taxonomy" id="74557"/>
    <lineage>
        <taxon>Eukaryota</taxon>
        <taxon>Sar</taxon>
        <taxon>Stramenopiles</taxon>
        <taxon>Oomycota</taxon>
        <taxon>Saprolegniomycetes</taxon>
        <taxon>Saprolegniales</taxon>
        <taxon>Achlyaceae</taxon>
        <taxon>Thraustotheca</taxon>
    </lineage>
</organism>
<accession>A0A1V9YWB7</accession>
<dbReference type="InterPro" id="IPR011527">
    <property type="entry name" value="ABC1_TM_dom"/>
</dbReference>
<comment type="caution">
    <text evidence="7">The sequence shown here is derived from an EMBL/GenBank/DDBJ whole genome shotgun (WGS) entry which is preliminary data.</text>
</comment>
<feature type="domain" description="ABC transmembrane type-1" evidence="6">
    <location>
        <begin position="301"/>
        <end position="619"/>
    </location>
</feature>
<evidence type="ECO:0000256" key="2">
    <source>
        <dbReference type="ARBA" id="ARBA00022692"/>
    </source>
</evidence>
<evidence type="ECO:0000313" key="7">
    <source>
        <dbReference type="EMBL" id="OQR89860.1"/>
    </source>
</evidence>
<evidence type="ECO:0000256" key="3">
    <source>
        <dbReference type="ARBA" id="ARBA00022989"/>
    </source>
</evidence>
<keyword evidence="7" id="KW-0067">ATP-binding</keyword>
<dbReference type="STRING" id="74557.A0A1V9YWB7"/>
<dbReference type="AlphaFoldDB" id="A0A1V9YWB7"/>
<dbReference type="GO" id="GO:0140359">
    <property type="term" value="F:ABC-type transporter activity"/>
    <property type="evidence" value="ECO:0007669"/>
    <property type="project" value="InterPro"/>
</dbReference>
<dbReference type="PANTHER" id="PTHR24221:SF620">
    <property type="entry name" value="ABC TRANSMEMBRANE TYPE-1 DOMAIN-CONTAINING PROTEIN"/>
    <property type="match status" value="1"/>
</dbReference>
<evidence type="ECO:0000256" key="5">
    <source>
        <dbReference type="SAM" id="Phobius"/>
    </source>
</evidence>
<dbReference type="InterPro" id="IPR036640">
    <property type="entry name" value="ABC1_TM_sf"/>
</dbReference>
<dbReference type="Proteomes" id="UP000243217">
    <property type="component" value="Unassembled WGS sequence"/>
</dbReference>
<keyword evidence="7" id="KW-0547">Nucleotide-binding</keyword>
<proteinExistence type="predicted"/>
<evidence type="ECO:0000256" key="4">
    <source>
        <dbReference type="ARBA" id="ARBA00023136"/>
    </source>
</evidence>
<dbReference type="OrthoDB" id="6500128at2759"/>
<dbReference type="Gene3D" id="1.20.1560.10">
    <property type="entry name" value="ABC transporter type 1, transmembrane domain"/>
    <property type="match status" value="1"/>
</dbReference>
<evidence type="ECO:0000313" key="8">
    <source>
        <dbReference type="Proteomes" id="UP000243217"/>
    </source>
</evidence>
<feature type="transmembrane region" description="Helical" evidence="5">
    <location>
        <begin position="85"/>
        <end position="105"/>
    </location>
</feature>
<keyword evidence="8" id="KW-1185">Reference proteome</keyword>
<dbReference type="PROSITE" id="PS50929">
    <property type="entry name" value="ABC_TM1F"/>
    <property type="match status" value="1"/>
</dbReference>
<keyword evidence="3 5" id="KW-1133">Transmembrane helix</keyword>
<dbReference type="SUPFAM" id="SSF90123">
    <property type="entry name" value="ABC transporter transmembrane region"/>
    <property type="match status" value="1"/>
</dbReference>
<dbReference type="InterPro" id="IPR039421">
    <property type="entry name" value="Type_1_exporter"/>
</dbReference>
<feature type="transmembrane region" description="Helical" evidence="5">
    <location>
        <begin position="163"/>
        <end position="181"/>
    </location>
</feature>
<dbReference type="Pfam" id="PF00664">
    <property type="entry name" value="ABC_membrane"/>
    <property type="match status" value="1"/>
</dbReference>
<keyword evidence="4 5" id="KW-0472">Membrane</keyword>
<feature type="transmembrane region" description="Helical" evidence="5">
    <location>
        <begin position="562"/>
        <end position="581"/>
    </location>
</feature>
<feature type="transmembrane region" description="Helical" evidence="5">
    <location>
        <begin position="117"/>
        <end position="135"/>
    </location>
</feature>
<evidence type="ECO:0000256" key="1">
    <source>
        <dbReference type="ARBA" id="ARBA00004141"/>
    </source>
</evidence>